<name>A0ABR1E571_NECAM</name>
<evidence type="ECO:0000313" key="2">
    <source>
        <dbReference type="EMBL" id="KAK6757425.1"/>
    </source>
</evidence>
<comment type="caution">
    <text evidence="2">The sequence shown here is derived from an EMBL/GenBank/DDBJ whole genome shotgun (WGS) entry which is preliminary data.</text>
</comment>
<protein>
    <submittedName>
        <fullName evidence="2">Uncharacterized protein</fullName>
    </submittedName>
</protein>
<dbReference type="Proteomes" id="UP001303046">
    <property type="component" value="Unassembled WGS sequence"/>
</dbReference>
<feature type="compositionally biased region" description="Polar residues" evidence="1">
    <location>
        <begin position="1"/>
        <end position="12"/>
    </location>
</feature>
<dbReference type="EMBL" id="JAVFWL010000005">
    <property type="protein sequence ID" value="KAK6757425.1"/>
    <property type="molecule type" value="Genomic_DNA"/>
</dbReference>
<sequence length="92" mass="10898">MQESSQVEGQRSNAEEEESSKKCIASRMSEDCRRLGEVEEKSKRWVIPAIWAVWIHPREVKRVSAIINVTVDLYEQRTMYIMMFIYTWTSPK</sequence>
<proteinExistence type="predicted"/>
<feature type="region of interest" description="Disordered" evidence="1">
    <location>
        <begin position="1"/>
        <end position="26"/>
    </location>
</feature>
<accession>A0ABR1E571</accession>
<reference evidence="2 3" key="1">
    <citation type="submission" date="2023-08" db="EMBL/GenBank/DDBJ databases">
        <title>A Necator americanus chromosomal reference genome.</title>
        <authorList>
            <person name="Ilik V."/>
            <person name="Petrzelkova K.J."/>
            <person name="Pardy F."/>
            <person name="Fuh T."/>
            <person name="Niatou-Singa F.S."/>
            <person name="Gouil Q."/>
            <person name="Baker L."/>
            <person name="Ritchie M.E."/>
            <person name="Jex A.R."/>
            <person name="Gazzola D."/>
            <person name="Li H."/>
            <person name="Toshio Fujiwara R."/>
            <person name="Zhan B."/>
            <person name="Aroian R.V."/>
            <person name="Pafco B."/>
            <person name="Schwarz E.M."/>
        </authorList>
    </citation>
    <scope>NUCLEOTIDE SEQUENCE [LARGE SCALE GENOMIC DNA]</scope>
    <source>
        <strain evidence="2 3">Aroian</strain>
        <tissue evidence="2">Whole animal</tissue>
    </source>
</reference>
<evidence type="ECO:0000313" key="3">
    <source>
        <dbReference type="Proteomes" id="UP001303046"/>
    </source>
</evidence>
<keyword evidence="3" id="KW-1185">Reference proteome</keyword>
<organism evidence="2 3">
    <name type="scientific">Necator americanus</name>
    <name type="common">Human hookworm</name>
    <dbReference type="NCBI Taxonomy" id="51031"/>
    <lineage>
        <taxon>Eukaryota</taxon>
        <taxon>Metazoa</taxon>
        <taxon>Ecdysozoa</taxon>
        <taxon>Nematoda</taxon>
        <taxon>Chromadorea</taxon>
        <taxon>Rhabditida</taxon>
        <taxon>Rhabditina</taxon>
        <taxon>Rhabditomorpha</taxon>
        <taxon>Strongyloidea</taxon>
        <taxon>Ancylostomatidae</taxon>
        <taxon>Bunostominae</taxon>
        <taxon>Necator</taxon>
    </lineage>
</organism>
<gene>
    <name evidence="2" type="primary">Necator_chrV.g20113</name>
    <name evidence="2" type="ORF">RB195_015321</name>
</gene>
<evidence type="ECO:0000256" key="1">
    <source>
        <dbReference type="SAM" id="MobiDB-lite"/>
    </source>
</evidence>